<feature type="domain" description="TrwC relaxase" evidence="1">
    <location>
        <begin position="20"/>
        <end position="281"/>
    </location>
</feature>
<dbReference type="AlphaFoldDB" id="T1BHF9"/>
<gene>
    <name evidence="2" type="ORF">B1B_10162</name>
</gene>
<dbReference type="InterPro" id="IPR014059">
    <property type="entry name" value="TraI/TrwC_relax"/>
</dbReference>
<dbReference type="Pfam" id="PF08751">
    <property type="entry name" value="TrwC"/>
    <property type="match status" value="1"/>
</dbReference>
<dbReference type="NCBIfam" id="TIGR02686">
    <property type="entry name" value="relax_trwC"/>
    <property type="match status" value="1"/>
</dbReference>
<name>T1BHF9_9ZZZZ</name>
<sequence length="542" mass="60757">MLSLRGIRDAAHVEHYFRVDDLTVEGRLASAWNGQWATVFRLEPPVCPKVFHELLLGRLPGGIQLGRPNGARLVHAPGFDATFSAPKSVSVAALVWGDRRLVDAHDRAVRSTLAWIEAEHCYFRKHIGGVSHPVPGYGLLAATFRHGLSRLADPQLHSHAVILNFTGTDAGGFRSLHGLPVFNAAKLIGAYYRLELASAVQAIGYGIRKTRSGFEVTEVPPALLRLWSKRSRDIEGVLEKRQSSRAWASGRQKQYVTLLTRPPKTPVAWDTLSNRWTREYETVTRSLVWVLPWRPHSDREGLCPVSDPVRRVTPFVERALSELDLQYGRFRRIEVYARVFEHALGEMDAVRLWRSLGRLLDSVTVPARSPGWTPVSLGSDWLAKRTHAFAPKPLVSNRAVYLAWGSLRAACQDFGALEGRDPSLPLDPRRLSAPLYLVEEESSGSGSTQPGRFLLFYLPPDSPLALLDGALERAAALGVSLALLEVPRREFGLVRTAGKHRLEDWGLAPEWLRFERRDAFLRERRWRSLHAHERSVTLGPES</sequence>
<protein>
    <submittedName>
        <fullName evidence="2">TrwC protein</fullName>
    </submittedName>
</protein>
<reference evidence="2" key="2">
    <citation type="journal article" date="2014" name="ISME J.">
        <title>Microbial stratification in low pH oxic and suboxic macroscopic growths along an acid mine drainage.</title>
        <authorList>
            <person name="Mendez-Garcia C."/>
            <person name="Mesa V."/>
            <person name="Sprenger R.R."/>
            <person name="Richter M."/>
            <person name="Diez M.S."/>
            <person name="Solano J."/>
            <person name="Bargiela R."/>
            <person name="Golyshina O.V."/>
            <person name="Manteca A."/>
            <person name="Ramos J.L."/>
            <person name="Gallego J.R."/>
            <person name="Llorente I."/>
            <person name="Martins Dos Santos V.A."/>
            <person name="Jensen O.N."/>
            <person name="Pelaez A.I."/>
            <person name="Sanchez J."/>
            <person name="Ferrer M."/>
        </authorList>
    </citation>
    <scope>NUCLEOTIDE SEQUENCE</scope>
</reference>
<dbReference type="InterPro" id="IPR014862">
    <property type="entry name" value="TrwC"/>
</dbReference>
<comment type="caution">
    <text evidence="2">The sequence shown here is derived from an EMBL/GenBank/DDBJ whole genome shotgun (WGS) entry which is preliminary data.</text>
</comment>
<dbReference type="EMBL" id="AUZY01006688">
    <property type="protein sequence ID" value="EQD53570.1"/>
    <property type="molecule type" value="Genomic_DNA"/>
</dbReference>
<organism evidence="2">
    <name type="scientific">mine drainage metagenome</name>
    <dbReference type="NCBI Taxonomy" id="410659"/>
    <lineage>
        <taxon>unclassified sequences</taxon>
        <taxon>metagenomes</taxon>
        <taxon>ecological metagenomes</taxon>
    </lineage>
</organism>
<feature type="non-terminal residue" evidence="2">
    <location>
        <position position="542"/>
    </location>
</feature>
<dbReference type="NCBIfam" id="NF041492">
    <property type="entry name" value="MobF"/>
    <property type="match status" value="1"/>
</dbReference>
<accession>T1BHF9</accession>
<evidence type="ECO:0000313" key="2">
    <source>
        <dbReference type="EMBL" id="EQD53570.1"/>
    </source>
</evidence>
<dbReference type="SUPFAM" id="SSF55464">
    <property type="entry name" value="Origin of replication-binding domain, RBD-like"/>
    <property type="match status" value="1"/>
</dbReference>
<evidence type="ECO:0000259" key="1">
    <source>
        <dbReference type="Pfam" id="PF08751"/>
    </source>
</evidence>
<reference evidence="2" key="1">
    <citation type="submission" date="2013-08" db="EMBL/GenBank/DDBJ databases">
        <authorList>
            <person name="Mendez C."/>
            <person name="Richter M."/>
            <person name="Ferrer M."/>
            <person name="Sanchez J."/>
        </authorList>
    </citation>
    <scope>NUCLEOTIDE SEQUENCE</scope>
</reference>
<proteinExistence type="predicted"/>